<dbReference type="PRINTS" id="PR00080">
    <property type="entry name" value="SDRFAMILY"/>
</dbReference>
<dbReference type="EMBL" id="JAXAVX010000004">
    <property type="protein sequence ID" value="MDX8152147.1"/>
    <property type="molecule type" value="Genomic_DNA"/>
</dbReference>
<evidence type="ECO:0000259" key="5">
    <source>
        <dbReference type="SMART" id="SM00822"/>
    </source>
</evidence>
<dbReference type="Proteomes" id="UP001277761">
    <property type="component" value="Unassembled WGS sequence"/>
</dbReference>
<reference evidence="6 7" key="1">
    <citation type="submission" date="2023-11" db="EMBL/GenBank/DDBJ databases">
        <authorList>
            <person name="Xu M."/>
            <person name="Jiang T."/>
        </authorList>
    </citation>
    <scope>NUCLEOTIDE SEQUENCE [LARGE SCALE GENOMIC DNA]</scope>
    <source>
        <strain evidence="6 7">SD</strain>
    </source>
</reference>
<gene>
    <name evidence="6" type="ORF">SK069_11120</name>
</gene>
<dbReference type="InterPro" id="IPR002347">
    <property type="entry name" value="SDR_fam"/>
</dbReference>
<evidence type="ECO:0000256" key="2">
    <source>
        <dbReference type="ARBA" id="ARBA00023002"/>
    </source>
</evidence>
<evidence type="ECO:0000256" key="4">
    <source>
        <dbReference type="SAM" id="MobiDB-lite"/>
    </source>
</evidence>
<evidence type="ECO:0000256" key="3">
    <source>
        <dbReference type="RuleBase" id="RU000363"/>
    </source>
</evidence>
<evidence type="ECO:0000313" key="6">
    <source>
        <dbReference type="EMBL" id="MDX8152147.1"/>
    </source>
</evidence>
<dbReference type="GO" id="GO:0016491">
    <property type="term" value="F:oxidoreductase activity"/>
    <property type="evidence" value="ECO:0007669"/>
    <property type="project" value="UniProtKB-KW"/>
</dbReference>
<comment type="similarity">
    <text evidence="1 3">Belongs to the short-chain dehydrogenases/reductases (SDR) family.</text>
</comment>
<evidence type="ECO:0000313" key="7">
    <source>
        <dbReference type="Proteomes" id="UP001277761"/>
    </source>
</evidence>
<dbReference type="Pfam" id="PF00106">
    <property type="entry name" value="adh_short"/>
    <property type="match status" value="1"/>
</dbReference>
<dbReference type="PANTHER" id="PTHR44196">
    <property type="entry name" value="DEHYDROGENASE/REDUCTASE SDR FAMILY MEMBER 7B"/>
    <property type="match status" value="1"/>
</dbReference>
<dbReference type="RefSeq" id="WP_319954302.1">
    <property type="nucleotide sequence ID" value="NZ_JAXAVX010000004.1"/>
</dbReference>
<proteinExistence type="inferred from homology"/>
<protein>
    <submittedName>
        <fullName evidence="6">SDR family oxidoreductase</fullName>
        <ecNumber evidence="6">1.-.-.-</ecNumber>
    </submittedName>
</protein>
<dbReference type="InterPro" id="IPR020904">
    <property type="entry name" value="Sc_DH/Rdtase_CS"/>
</dbReference>
<dbReference type="SUPFAM" id="SSF51735">
    <property type="entry name" value="NAD(P)-binding Rossmann-fold domains"/>
    <property type="match status" value="1"/>
</dbReference>
<evidence type="ECO:0000256" key="1">
    <source>
        <dbReference type="ARBA" id="ARBA00006484"/>
    </source>
</evidence>
<accession>A0ABU4VLB7</accession>
<dbReference type="EC" id="1.-.-.-" evidence="6"/>
<dbReference type="CDD" id="cd05233">
    <property type="entry name" value="SDR_c"/>
    <property type="match status" value="1"/>
</dbReference>
<sequence>MSTDLAPPAGPLVAVVTGASSGFGLAIARRLLQEPGARVVLVARREELLARHADELGAGRPEGSVTYVAVDLTDDDAPATVRDHVREHHGAPTLLVNNAGAGYRARFGEERGGWENVRKTMAINFDAVVRLTEALLPDLRRAAPSSIVNISSTAARVGRAGAAAYSASKAALALWTDGLRAEEAPYGVHVGNVLPGFIPTEGFPQTELVNHRFGHLILGTPEQVGEAVIETGLRGKAERYVPRKYEIAAALRGALPGVVLKVMGSDKARTLTPKSGSDDPAAAPKTSTSA</sequence>
<feature type="domain" description="Ketoreductase" evidence="5">
    <location>
        <begin position="12"/>
        <end position="203"/>
    </location>
</feature>
<name>A0ABU4VLB7_9ACTN</name>
<keyword evidence="7" id="KW-1185">Reference proteome</keyword>
<dbReference type="PRINTS" id="PR00081">
    <property type="entry name" value="GDHRDH"/>
</dbReference>
<keyword evidence="2 6" id="KW-0560">Oxidoreductase</keyword>
<dbReference type="PANTHER" id="PTHR44196:SF1">
    <property type="entry name" value="DEHYDROGENASE_REDUCTASE SDR FAMILY MEMBER 7B"/>
    <property type="match status" value="1"/>
</dbReference>
<comment type="caution">
    <text evidence="6">The sequence shown here is derived from an EMBL/GenBank/DDBJ whole genome shotgun (WGS) entry which is preliminary data.</text>
</comment>
<feature type="region of interest" description="Disordered" evidence="4">
    <location>
        <begin position="269"/>
        <end position="290"/>
    </location>
</feature>
<dbReference type="PROSITE" id="PS00061">
    <property type="entry name" value="ADH_SHORT"/>
    <property type="match status" value="1"/>
</dbReference>
<dbReference type="SMART" id="SM00822">
    <property type="entry name" value="PKS_KR"/>
    <property type="match status" value="1"/>
</dbReference>
<dbReference type="Gene3D" id="3.40.50.720">
    <property type="entry name" value="NAD(P)-binding Rossmann-like Domain"/>
    <property type="match status" value="1"/>
</dbReference>
<organism evidence="6 7">
    <name type="scientific">Patulibacter brassicae</name>
    <dbReference type="NCBI Taxonomy" id="1705717"/>
    <lineage>
        <taxon>Bacteria</taxon>
        <taxon>Bacillati</taxon>
        <taxon>Actinomycetota</taxon>
        <taxon>Thermoleophilia</taxon>
        <taxon>Solirubrobacterales</taxon>
        <taxon>Patulibacteraceae</taxon>
        <taxon>Patulibacter</taxon>
    </lineage>
</organism>
<dbReference type="InterPro" id="IPR036291">
    <property type="entry name" value="NAD(P)-bd_dom_sf"/>
</dbReference>
<dbReference type="InterPro" id="IPR057326">
    <property type="entry name" value="KR_dom"/>
</dbReference>